<dbReference type="Proteomes" id="UP000236594">
    <property type="component" value="Unassembled WGS sequence"/>
</dbReference>
<dbReference type="Gene3D" id="2.180.10.10">
    <property type="entry name" value="RHS repeat-associated core"/>
    <property type="match status" value="1"/>
</dbReference>
<proteinExistence type="predicted"/>
<dbReference type="AlphaFoldDB" id="A0A316X3K6"/>
<name>A0A316X3K6_9FLAO</name>
<evidence type="ECO:0008006" key="3">
    <source>
        <dbReference type="Google" id="ProtNLM"/>
    </source>
</evidence>
<accession>A0A316X3K6</accession>
<evidence type="ECO:0000313" key="2">
    <source>
        <dbReference type="Proteomes" id="UP000236594"/>
    </source>
</evidence>
<organism evidence="1 2">
    <name type="scientific">Chryseobacterium phosphatilyticum</name>
    <dbReference type="NCBI Taxonomy" id="475075"/>
    <lineage>
        <taxon>Bacteria</taxon>
        <taxon>Pseudomonadati</taxon>
        <taxon>Bacteroidota</taxon>
        <taxon>Flavobacteriia</taxon>
        <taxon>Flavobacteriales</taxon>
        <taxon>Weeksellaceae</taxon>
        <taxon>Chryseobacterium group</taxon>
        <taxon>Chryseobacterium</taxon>
    </lineage>
</organism>
<dbReference type="EMBL" id="PPED02000004">
    <property type="protein sequence ID" value="PWN68157.1"/>
    <property type="molecule type" value="Genomic_DNA"/>
</dbReference>
<dbReference type="RefSeq" id="WP_103249619.1">
    <property type="nucleotide sequence ID" value="NZ_PPED02000004.1"/>
</dbReference>
<dbReference type="OrthoDB" id="1197496at2"/>
<gene>
    <name evidence="1" type="ORF">C1631_015725</name>
</gene>
<evidence type="ECO:0000313" key="1">
    <source>
        <dbReference type="EMBL" id="PWN68157.1"/>
    </source>
</evidence>
<keyword evidence="2" id="KW-1185">Reference proteome</keyword>
<comment type="caution">
    <text evidence="1">The sequence shown here is derived from an EMBL/GenBank/DDBJ whole genome shotgun (WGS) entry which is preliminary data.</text>
</comment>
<sequence length="232" mass="27803">MERIFKYFWVVTCLALYVSCSSDEEAGNEKTPLKYIKTVYNKLDYSEKWTYDNKNHVIKIVRSNDTTSSYEYNNDGELVKAVTYYSSEPNIKTDEFRLEYQPNKVIVNIKRFYPGNHTISRKEYILDHKGKPIKMSESESYHYIYNRADDNVTSVIYSSKDYGDFLNEKYLYDNKRNLLLNYPVGFRLVNNDEHINENNVIWGKFFTEEYSKKYEYDADGYITNDSNYYYTY</sequence>
<protein>
    <recommendedName>
        <fullName evidence="3">YD repeat-containing protein</fullName>
    </recommendedName>
</protein>
<reference evidence="1 2" key="1">
    <citation type="submission" date="2018-04" db="EMBL/GenBank/DDBJ databases">
        <title>Draft Genome Sequence of Phosphate-Solubilizing Chryseobacterium sp. ISE14 that is a Biocontrol and Plant Growth-Promoting Rhizobacterium Isolated from Cucumber.</title>
        <authorList>
            <person name="Jeong J.-J."/>
            <person name="Sang M.K."/>
            <person name="Choi I.-G."/>
            <person name="Kim K.D."/>
        </authorList>
    </citation>
    <scope>NUCLEOTIDE SEQUENCE [LARGE SCALE GENOMIC DNA]</scope>
    <source>
        <strain evidence="1 2">ISE14</strain>
    </source>
</reference>